<accession>A0A9J6AX98</accession>
<gene>
    <name evidence="1" type="ORF">H5410_000560</name>
</gene>
<comment type="caution">
    <text evidence="1">The sequence shown here is derived from an EMBL/GenBank/DDBJ whole genome shotgun (WGS) entry which is preliminary data.</text>
</comment>
<protein>
    <submittedName>
        <fullName evidence="1">Uncharacterized protein</fullName>
    </submittedName>
</protein>
<dbReference type="EMBL" id="JACXVP010000001">
    <property type="protein sequence ID" value="KAG5628843.1"/>
    <property type="molecule type" value="Genomic_DNA"/>
</dbReference>
<evidence type="ECO:0000313" key="1">
    <source>
        <dbReference type="EMBL" id="KAG5628843.1"/>
    </source>
</evidence>
<sequence>MGHELGNWLGPTFGVNFEFPRAGPTIPRFDSKIDPSRFVVILMSKRIVLTLWTLYLIAGSARGRSGKALEVILERRHGRL</sequence>
<reference evidence="1 2" key="1">
    <citation type="submission" date="2020-09" db="EMBL/GenBank/DDBJ databases">
        <title>De no assembly of potato wild relative species, Solanum commersonii.</title>
        <authorList>
            <person name="Cho K."/>
        </authorList>
    </citation>
    <scope>NUCLEOTIDE SEQUENCE [LARGE SCALE GENOMIC DNA]</scope>
    <source>
        <strain evidence="1">LZ3.2</strain>
        <tissue evidence="1">Leaf</tissue>
    </source>
</reference>
<name>A0A9J6AX98_SOLCO</name>
<dbReference type="AlphaFoldDB" id="A0A9J6AX98"/>
<proteinExistence type="predicted"/>
<organism evidence="1 2">
    <name type="scientific">Solanum commersonii</name>
    <name type="common">Commerson's wild potato</name>
    <name type="synonym">Commerson's nightshade</name>
    <dbReference type="NCBI Taxonomy" id="4109"/>
    <lineage>
        <taxon>Eukaryota</taxon>
        <taxon>Viridiplantae</taxon>
        <taxon>Streptophyta</taxon>
        <taxon>Embryophyta</taxon>
        <taxon>Tracheophyta</taxon>
        <taxon>Spermatophyta</taxon>
        <taxon>Magnoliopsida</taxon>
        <taxon>eudicotyledons</taxon>
        <taxon>Gunneridae</taxon>
        <taxon>Pentapetalae</taxon>
        <taxon>asterids</taxon>
        <taxon>lamiids</taxon>
        <taxon>Solanales</taxon>
        <taxon>Solanaceae</taxon>
        <taxon>Solanoideae</taxon>
        <taxon>Solaneae</taxon>
        <taxon>Solanum</taxon>
    </lineage>
</organism>
<evidence type="ECO:0000313" key="2">
    <source>
        <dbReference type="Proteomes" id="UP000824120"/>
    </source>
</evidence>
<dbReference type="Proteomes" id="UP000824120">
    <property type="component" value="Chromosome 1"/>
</dbReference>
<keyword evidence="2" id="KW-1185">Reference proteome</keyword>